<accession>A0ACB9E4V2</accession>
<evidence type="ECO:0000313" key="2">
    <source>
        <dbReference type="Proteomes" id="UP001055811"/>
    </source>
</evidence>
<dbReference type="Proteomes" id="UP001055811">
    <property type="component" value="Linkage Group LG04"/>
</dbReference>
<proteinExistence type="predicted"/>
<reference evidence="2" key="1">
    <citation type="journal article" date="2022" name="Mol. Ecol. Resour.">
        <title>The genomes of chicory, endive, great burdock and yacon provide insights into Asteraceae palaeo-polyploidization history and plant inulin production.</title>
        <authorList>
            <person name="Fan W."/>
            <person name="Wang S."/>
            <person name="Wang H."/>
            <person name="Wang A."/>
            <person name="Jiang F."/>
            <person name="Liu H."/>
            <person name="Zhao H."/>
            <person name="Xu D."/>
            <person name="Zhang Y."/>
        </authorList>
    </citation>
    <scope>NUCLEOTIDE SEQUENCE [LARGE SCALE GENOMIC DNA]</scope>
    <source>
        <strain evidence="2">cv. Punajuju</strain>
    </source>
</reference>
<protein>
    <submittedName>
        <fullName evidence="1">Uncharacterized protein</fullName>
    </submittedName>
</protein>
<organism evidence="1 2">
    <name type="scientific">Cichorium intybus</name>
    <name type="common">Chicory</name>
    <dbReference type="NCBI Taxonomy" id="13427"/>
    <lineage>
        <taxon>Eukaryota</taxon>
        <taxon>Viridiplantae</taxon>
        <taxon>Streptophyta</taxon>
        <taxon>Embryophyta</taxon>
        <taxon>Tracheophyta</taxon>
        <taxon>Spermatophyta</taxon>
        <taxon>Magnoliopsida</taxon>
        <taxon>eudicotyledons</taxon>
        <taxon>Gunneridae</taxon>
        <taxon>Pentapetalae</taxon>
        <taxon>asterids</taxon>
        <taxon>campanulids</taxon>
        <taxon>Asterales</taxon>
        <taxon>Asteraceae</taxon>
        <taxon>Cichorioideae</taxon>
        <taxon>Cichorieae</taxon>
        <taxon>Cichoriinae</taxon>
        <taxon>Cichorium</taxon>
    </lineage>
</organism>
<reference evidence="1 2" key="2">
    <citation type="journal article" date="2022" name="Mol. Ecol. Resour.">
        <title>The genomes of chicory, endive, great burdock and yacon provide insights into Asteraceae paleo-polyploidization history and plant inulin production.</title>
        <authorList>
            <person name="Fan W."/>
            <person name="Wang S."/>
            <person name="Wang H."/>
            <person name="Wang A."/>
            <person name="Jiang F."/>
            <person name="Liu H."/>
            <person name="Zhao H."/>
            <person name="Xu D."/>
            <person name="Zhang Y."/>
        </authorList>
    </citation>
    <scope>NUCLEOTIDE SEQUENCE [LARGE SCALE GENOMIC DNA]</scope>
    <source>
        <strain evidence="2">cv. Punajuju</strain>
        <tissue evidence="1">Leaves</tissue>
    </source>
</reference>
<name>A0ACB9E4V2_CICIN</name>
<sequence length="120" mass="13181">MLDLAKSIGRGKIPMKVLKDVGQLINLTLTKAKKRQPLFGSTTFNRIELPANIDPLNALYVGAHGLYSSEVIQLRQKFEAVKLIGDAYVTAGQVAFRAKVGTKYQLPHKGTIPEEFGLIT</sequence>
<keyword evidence="2" id="KW-1185">Reference proteome</keyword>
<dbReference type="EMBL" id="CM042012">
    <property type="protein sequence ID" value="KAI3753603.1"/>
    <property type="molecule type" value="Genomic_DNA"/>
</dbReference>
<evidence type="ECO:0000313" key="1">
    <source>
        <dbReference type="EMBL" id="KAI3753603.1"/>
    </source>
</evidence>
<gene>
    <name evidence="1" type="ORF">L2E82_25661</name>
</gene>
<comment type="caution">
    <text evidence="1">The sequence shown here is derived from an EMBL/GenBank/DDBJ whole genome shotgun (WGS) entry which is preliminary data.</text>
</comment>